<reference evidence="6 7" key="1">
    <citation type="submission" date="2017-04" db="EMBL/GenBank/DDBJ databases">
        <title>Comparative genome analysis of Subtercola boreus.</title>
        <authorList>
            <person name="Cho Y.-J."/>
            <person name="Cho A."/>
            <person name="Kim O.-S."/>
            <person name="Lee J.-I."/>
        </authorList>
    </citation>
    <scope>NUCLEOTIDE SEQUENCE [LARGE SCALE GENOMIC DNA]</scope>
    <source>
        <strain evidence="6 7">P28004</strain>
    </source>
</reference>
<evidence type="ECO:0000313" key="6">
    <source>
        <dbReference type="EMBL" id="RFA26864.1"/>
    </source>
</evidence>
<dbReference type="SUPFAM" id="SSF46785">
    <property type="entry name" value="Winged helix' DNA-binding domain"/>
    <property type="match status" value="1"/>
</dbReference>
<dbReference type="Gene3D" id="1.10.10.10">
    <property type="entry name" value="Winged helix-like DNA-binding domain superfamily/Winged helix DNA-binding domain"/>
    <property type="match status" value="1"/>
</dbReference>
<organism evidence="6 7">
    <name type="scientific">Subtercola boreus</name>
    <dbReference type="NCBI Taxonomy" id="120213"/>
    <lineage>
        <taxon>Bacteria</taxon>
        <taxon>Bacillati</taxon>
        <taxon>Actinomycetota</taxon>
        <taxon>Actinomycetes</taxon>
        <taxon>Micrococcales</taxon>
        <taxon>Microbacteriaceae</taxon>
        <taxon>Subtercola</taxon>
    </lineage>
</organism>
<dbReference type="CDD" id="cd07377">
    <property type="entry name" value="WHTH_GntR"/>
    <property type="match status" value="1"/>
</dbReference>
<dbReference type="InterPro" id="IPR000524">
    <property type="entry name" value="Tscrpt_reg_HTH_GntR"/>
</dbReference>
<dbReference type="SMART" id="SM00895">
    <property type="entry name" value="FCD"/>
    <property type="match status" value="1"/>
</dbReference>
<feature type="domain" description="HTH gntR-type" evidence="5">
    <location>
        <begin position="9"/>
        <end position="77"/>
    </location>
</feature>
<dbReference type="InterPro" id="IPR008920">
    <property type="entry name" value="TF_FadR/GntR_C"/>
</dbReference>
<dbReference type="RefSeq" id="WP_116418626.1">
    <property type="nucleotide sequence ID" value="NZ_NBXC01000017.1"/>
</dbReference>
<dbReference type="PROSITE" id="PS50949">
    <property type="entry name" value="HTH_GNTR"/>
    <property type="match status" value="1"/>
</dbReference>
<evidence type="ECO:0000256" key="3">
    <source>
        <dbReference type="ARBA" id="ARBA00023163"/>
    </source>
</evidence>
<evidence type="ECO:0000259" key="5">
    <source>
        <dbReference type="PROSITE" id="PS50949"/>
    </source>
</evidence>
<dbReference type="EMBL" id="NBXE01000022">
    <property type="protein sequence ID" value="RFA26864.1"/>
    <property type="molecule type" value="Genomic_DNA"/>
</dbReference>
<keyword evidence="3" id="KW-0804">Transcription</keyword>
<name>A0A3E0WBN0_9MICO</name>
<evidence type="ECO:0000256" key="1">
    <source>
        <dbReference type="ARBA" id="ARBA00023015"/>
    </source>
</evidence>
<dbReference type="SMART" id="SM00345">
    <property type="entry name" value="HTH_GNTR"/>
    <property type="match status" value="1"/>
</dbReference>
<dbReference type="Gene3D" id="1.20.120.530">
    <property type="entry name" value="GntR ligand-binding domain-like"/>
    <property type="match status" value="1"/>
</dbReference>
<dbReference type="PANTHER" id="PTHR43537">
    <property type="entry name" value="TRANSCRIPTIONAL REGULATOR, GNTR FAMILY"/>
    <property type="match status" value="1"/>
</dbReference>
<keyword evidence="4" id="KW-0175">Coiled coil</keyword>
<dbReference type="Proteomes" id="UP000257080">
    <property type="component" value="Unassembled WGS sequence"/>
</dbReference>
<evidence type="ECO:0000313" key="7">
    <source>
        <dbReference type="Proteomes" id="UP000257080"/>
    </source>
</evidence>
<dbReference type="PRINTS" id="PR00035">
    <property type="entry name" value="HTHGNTR"/>
</dbReference>
<evidence type="ECO:0000256" key="2">
    <source>
        <dbReference type="ARBA" id="ARBA00023125"/>
    </source>
</evidence>
<dbReference type="OrthoDB" id="3575876at2"/>
<dbReference type="InterPro" id="IPR011711">
    <property type="entry name" value="GntR_C"/>
</dbReference>
<dbReference type="GO" id="GO:0003677">
    <property type="term" value="F:DNA binding"/>
    <property type="evidence" value="ECO:0007669"/>
    <property type="project" value="UniProtKB-KW"/>
</dbReference>
<accession>A0A3E0WBN0</accession>
<keyword evidence="2" id="KW-0238">DNA-binding</keyword>
<proteinExistence type="predicted"/>
<dbReference type="Pfam" id="PF07729">
    <property type="entry name" value="FCD"/>
    <property type="match status" value="1"/>
</dbReference>
<sequence>MKRQDLRRPSLTTLTADAVLDLIRDRGLGEGDAIPSAAEIAEALGVSRTVVREAIAELAGQGLLLRQQGAQSVITVPGSSQLERLVRLRFAVHGSDLAQVQELRESIEVAAAELAARRATREDLVELSARLEQLRSAGDDDARHRADLAFHRAVVVAAHNDLMQMTIEAVAPLLDRLLLQVWEGWTNAGRPVDELVEAHARILERIVASDAEGSGSAMRANLLQGRSGANDYLNA</sequence>
<dbReference type="PANTHER" id="PTHR43537:SF5">
    <property type="entry name" value="UXU OPERON TRANSCRIPTIONAL REGULATOR"/>
    <property type="match status" value="1"/>
</dbReference>
<keyword evidence="1" id="KW-0805">Transcription regulation</keyword>
<comment type="caution">
    <text evidence="6">The sequence shown here is derived from an EMBL/GenBank/DDBJ whole genome shotgun (WGS) entry which is preliminary data.</text>
</comment>
<dbReference type="InterPro" id="IPR036388">
    <property type="entry name" value="WH-like_DNA-bd_sf"/>
</dbReference>
<dbReference type="GO" id="GO:0003700">
    <property type="term" value="F:DNA-binding transcription factor activity"/>
    <property type="evidence" value="ECO:0007669"/>
    <property type="project" value="InterPro"/>
</dbReference>
<gene>
    <name evidence="6" type="ORF">B7R25_08955</name>
</gene>
<dbReference type="SUPFAM" id="SSF48008">
    <property type="entry name" value="GntR ligand-binding domain-like"/>
    <property type="match status" value="1"/>
</dbReference>
<dbReference type="Pfam" id="PF00392">
    <property type="entry name" value="GntR"/>
    <property type="match status" value="1"/>
</dbReference>
<evidence type="ECO:0000256" key="4">
    <source>
        <dbReference type="SAM" id="Coils"/>
    </source>
</evidence>
<dbReference type="AlphaFoldDB" id="A0A3E0WBN0"/>
<feature type="coiled-coil region" evidence="4">
    <location>
        <begin position="97"/>
        <end position="137"/>
    </location>
</feature>
<protein>
    <recommendedName>
        <fullName evidence="5">HTH gntR-type domain-containing protein</fullName>
    </recommendedName>
</protein>
<dbReference type="InterPro" id="IPR036390">
    <property type="entry name" value="WH_DNA-bd_sf"/>
</dbReference>